<evidence type="ECO:0008006" key="4">
    <source>
        <dbReference type="Google" id="ProtNLM"/>
    </source>
</evidence>
<evidence type="ECO:0000313" key="2">
    <source>
        <dbReference type="EMBL" id="GAU37409.1"/>
    </source>
</evidence>
<proteinExistence type="predicted"/>
<keyword evidence="3" id="KW-1185">Reference proteome</keyword>
<accession>A0A2Z6P182</accession>
<organism evidence="2 3">
    <name type="scientific">Trifolium subterraneum</name>
    <name type="common">Subterranean clover</name>
    <dbReference type="NCBI Taxonomy" id="3900"/>
    <lineage>
        <taxon>Eukaryota</taxon>
        <taxon>Viridiplantae</taxon>
        <taxon>Streptophyta</taxon>
        <taxon>Embryophyta</taxon>
        <taxon>Tracheophyta</taxon>
        <taxon>Spermatophyta</taxon>
        <taxon>Magnoliopsida</taxon>
        <taxon>eudicotyledons</taxon>
        <taxon>Gunneridae</taxon>
        <taxon>Pentapetalae</taxon>
        <taxon>rosids</taxon>
        <taxon>fabids</taxon>
        <taxon>Fabales</taxon>
        <taxon>Fabaceae</taxon>
        <taxon>Papilionoideae</taxon>
        <taxon>50 kb inversion clade</taxon>
        <taxon>NPAAA clade</taxon>
        <taxon>Hologalegina</taxon>
        <taxon>IRL clade</taxon>
        <taxon>Trifolieae</taxon>
        <taxon>Trifolium</taxon>
    </lineage>
</organism>
<dbReference type="AlphaFoldDB" id="A0A2Z6P182"/>
<sequence>MDSLYHLLSLVALILDGGDWIFVFDGGWFVSIVWFVAGASWWWCWFQFYGFDFVWIRSCCFSHHCLPCGGDWWWSLVSGGGPSTSSFVLIAAVY</sequence>
<keyword evidence="1" id="KW-0812">Transmembrane</keyword>
<dbReference type="Proteomes" id="UP000242715">
    <property type="component" value="Unassembled WGS sequence"/>
</dbReference>
<evidence type="ECO:0000256" key="1">
    <source>
        <dbReference type="SAM" id="Phobius"/>
    </source>
</evidence>
<reference evidence="3" key="1">
    <citation type="journal article" date="2017" name="Front. Plant Sci.">
        <title>Climate Clever Clovers: New Paradigm to Reduce the Environmental Footprint of Ruminants by Breeding Low Methanogenic Forages Utilizing Haplotype Variation.</title>
        <authorList>
            <person name="Kaur P."/>
            <person name="Appels R."/>
            <person name="Bayer P.E."/>
            <person name="Keeble-Gagnere G."/>
            <person name="Wang J."/>
            <person name="Hirakawa H."/>
            <person name="Shirasawa K."/>
            <person name="Vercoe P."/>
            <person name="Stefanova K."/>
            <person name="Durmic Z."/>
            <person name="Nichols P."/>
            <person name="Revell C."/>
            <person name="Isobe S.N."/>
            <person name="Edwards D."/>
            <person name="Erskine W."/>
        </authorList>
    </citation>
    <scope>NUCLEOTIDE SEQUENCE [LARGE SCALE GENOMIC DNA]</scope>
    <source>
        <strain evidence="3">cv. Daliak</strain>
    </source>
</reference>
<gene>
    <name evidence="2" type="ORF">TSUD_361140</name>
</gene>
<dbReference type="EMBL" id="DF973670">
    <property type="protein sequence ID" value="GAU37409.1"/>
    <property type="molecule type" value="Genomic_DNA"/>
</dbReference>
<keyword evidence="1" id="KW-0472">Membrane</keyword>
<feature type="transmembrane region" description="Helical" evidence="1">
    <location>
        <begin position="20"/>
        <end position="43"/>
    </location>
</feature>
<protein>
    <recommendedName>
        <fullName evidence="4">Transmembrane protein</fullName>
    </recommendedName>
</protein>
<name>A0A2Z6P182_TRISU</name>
<evidence type="ECO:0000313" key="3">
    <source>
        <dbReference type="Proteomes" id="UP000242715"/>
    </source>
</evidence>
<keyword evidence="1" id="KW-1133">Transmembrane helix</keyword>